<dbReference type="GeneID" id="70242630"/>
<evidence type="ECO:0000256" key="1">
    <source>
        <dbReference type="ARBA" id="ARBA00038376"/>
    </source>
</evidence>
<dbReference type="InterPro" id="IPR036291">
    <property type="entry name" value="NAD(P)-bd_dom_sf"/>
</dbReference>
<dbReference type="Pfam" id="PF13460">
    <property type="entry name" value="NAD_binding_10"/>
    <property type="match status" value="1"/>
</dbReference>
<dbReference type="GO" id="GO:0042602">
    <property type="term" value="F:riboflavin reductase (NADPH) activity"/>
    <property type="evidence" value="ECO:0007669"/>
    <property type="project" value="TreeGrafter"/>
</dbReference>
<dbReference type="AlphaFoldDB" id="A0AAD4KFU4"/>
<dbReference type="RefSeq" id="XP_046065735.1">
    <property type="nucleotide sequence ID" value="XM_046212343.1"/>
</dbReference>
<dbReference type="PANTHER" id="PTHR43355:SF2">
    <property type="entry name" value="FLAVIN REDUCTASE (NADPH)"/>
    <property type="match status" value="1"/>
</dbReference>
<gene>
    <name evidence="3" type="ORF">BGW36DRAFT_308570</name>
</gene>
<comment type="similarity">
    <text evidence="1">Belongs to the avfA family.</text>
</comment>
<evidence type="ECO:0000313" key="4">
    <source>
        <dbReference type="Proteomes" id="UP001201262"/>
    </source>
</evidence>
<evidence type="ECO:0000313" key="3">
    <source>
        <dbReference type="EMBL" id="KAH8689381.1"/>
    </source>
</evidence>
<evidence type="ECO:0000259" key="2">
    <source>
        <dbReference type="Pfam" id="PF13460"/>
    </source>
</evidence>
<dbReference type="InterPro" id="IPR016040">
    <property type="entry name" value="NAD(P)-bd_dom"/>
</dbReference>
<feature type="domain" description="NAD(P)-binding" evidence="2">
    <location>
        <begin position="7"/>
        <end position="199"/>
    </location>
</feature>
<protein>
    <recommendedName>
        <fullName evidence="2">NAD(P)-binding domain-containing protein</fullName>
    </recommendedName>
</protein>
<accession>A0AAD4KFU4</accession>
<name>A0AAD4KFU4_9EURO</name>
<organism evidence="3 4">
    <name type="scientific">Talaromyces proteolyticus</name>
    <dbReference type="NCBI Taxonomy" id="1131652"/>
    <lineage>
        <taxon>Eukaryota</taxon>
        <taxon>Fungi</taxon>
        <taxon>Dikarya</taxon>
        <taxon>Ascomycota</taxon>
        <taxon>Pezizomycotina</taxon>
        <taxon>Eurotiomycetes</taxon>
        <taxon>Eurotiomycetidae</taxon>
        <taxon>Eurotiales</taxon>
        <taxon>Trichocomaceae</taxon>
        <taxon>Talaromyces</taxon>
        <taxon>Talaromyces sect. Bacilispori</taxon>
    </lineage>
</organism>
<dbReference type="SUPFAM" id="SSF51735">
    <property type="entry name" value="NAD(P)-binding Rossmann-fold domains"/>
    <property type="match status" value="1"/>
</dbReference>
<dbReference type="EMBL" id="JAJTJA010000015">
    <property type="protein sequence ID" value="KAH8689381.1"/>
    <property type="molecule type" value="Genomic_DNA"/>
</dbReference>
<dbReference type="Gene3D" id="3.40.50.720">
    <property type="entry name" value="NAD(P)-binding Rossmann-like Domain"/>
    <property type="match status" value="1"/>
</dbReference>
<comment type="caution">
    <text evidence="3">The sequence shown here is derived from an EMBL/GenBank/DDBJ whole genome shotgun (WGS) entry which is preliminary data.</text>
</comment>
<proteinExistence type="inferred from homology"/>
<dbReference type="GO" id="GO:0004074">
    <property type="term" value="F:biliverdin reductase [NAD(P)H] activity"/>
    <property type="evidence" value="ECO:0007669"/>
    <property type="project" value="TreeGrafter"/>
</dbReference>
<dbReference type="Proteomes" id="UP001201262">
    <property type="component" value="Unassembled WGS sequence"/>
</dbReference>
<reference evidence="3" key="1">
    <citation type="submission" date="2021-12" db="EMBL/GenBank/DDBJ databases">
        <title>Convergent genome expansion in fungi linked to evolution of root-endophyte symbiosis.</title>
        <authorList>
            <consortium name="DOE Joint Genome Institute"/>
            <person name="Ke Y.-H."/>
            <person name="Bonito G."/>
            <person name="Liao H.-L."/>
            <person name="Looney B."/>
            <person name="Rojas-Flechas A."/>
            <person name="Nash J."/>
            <person name="Hameed K."/>
            <person name="Schadt C."/>
            <person name="Martin F."/>
            <person name="Crous P.W."/>
            <person name="Miettinen O."/>
            <person name="Magnuson J.K."/>
            <person name="Labbe J."/>
            <person name="Jacobson D."/>
            <person name="Doktycz M.J."/>
            <person name="Veneault-Fourrey C."/>
            <person name="Kuo A."/>
            <person name="Mondo S."/>
            <person name="Calhoun S."/>
            <person name="Riley R."/>
            <person name="Ohm R."/>
            <person name="LaButti K."/>
            <person name="Andreopoulos B."/>
            <person name="Pangilinan J."/>
            <person name="Nolan M."/>
            <person name="Tritt A."/>
            <person name="Clum A."/>
            <person name="Lipzen A."/>
            <person name="Daum C."/>
            <person name="Barry K."/>
            <person name="Grigoriev I.V."/>
            <person name="Vilgalys R."/>
        </authorList>
    </citation>
    <scope>NUCLEOTIDE SEQUENCE</scope>
    <source>
        <strain evidence="3">PMI_201</strain>
    </source>
</reference>
<dbReference type="InterPro" id="IPR051606">
    <property type="entry name" value="Polyketide_Oxido-like"/>
</dbReference>
<dbReference type="PANTHER" id="PTHR43355">
    <property type="entry name" value="FLAVIN REDUCTASE (NADPH)"/>
    <property type="match status" value="1"/>
</dbReference>
<sequence length="214" mass="23163">MHIFIAGGSGQTGSLVIDDLLGQNHTVTALVRNTAAIRNRIGLDLVQGTPVHKADIQKSFSHQKPDVVIVTLASAKGTFEKGSFLTHVICNIVSVMEEYSTDKIVYMSAFGVGDSYPELNFLMRAAVCITPLGGKFLDHEGAEQVLKATDRINFVVVRPAMLTTGDKGKVKFLGLRREKWEFMPSITRASVAGFIVEAAGSQEWIGKTPVISNA</sequence>
<keyword evidence="4" id="KW-1185">Reference proteome</keyword>